<evidence type="ECO:0000256" key="4">
    <source>
        <dbReference type="ARBA" id="ARBA00034099"/>
    </source>
</evidence>
<reference evidence="5 6" key="1">
    <citation type="submission" date="2019-06" db="EMBL/GenBank/DDBJ databases">
        <title>Draft genomes of female and male turbot (Scophthalmus maximus).</title>
        <authorList>
            <person name="Xu H."/>
            <person name="Xu X.-W."/>
            <person name="Shao C."/>
            <person name="Chen S."/>
        </authorList>
    </citation>
    <scope>NUCLEOTIDE SEQUENCE [LARGE SCALE GENOMIC DNA]</scope>
    <source>
        <strain evidence="5">Ysfricsl-2016a</strain>
        <tissue evidence="5">Blood</tissue>
    </source>
</reference>
<evidence type="ECO:0008006" key="7">
    <source>
        <dbReference type="Google" id="ProtNLM"/>
    </source>
</evidence>
<dbReference type="EMBL" id="VEVO01000003">
    <property type="protein sequence ID" value="KAF0044754.1"/>
    <property type="molecule type" value="Genomic_DNA"/>
</dbReference>
<dbReference type="GO" id="GO:0004890">
    <property type="term" value="F:GABA-A receptor activity"/>
    <property type="evidence" value="ECO:0007669"/>
    <property type="project" value="InterPro"/>
</dbReference>
<keyword evidence="3" id="KW-0325">Glycoprotein</keyword>
<evidence type="ECO:0000313" key="6">
    <source>
        <dbReference type="Proteomes" id="UP000438429"/>
    </source>
</evidence>
<dbReference type="InterPro" id="IPR005437">
    <property type="entry name" value="GABRG-1/4"/>
</dbReference>
<organism evidence="5 6">
    <name type="scientific">Scophthalmus maximus</name>
    <name type="common">Turbot</name>
    <name type="synonym">Psetta maxima</name>
    <dbReference type="NCBI Taxonomy" id="52904"/>
    <lineage>
        <taxon>Eukaryota</taxon>
        <taxon>Metazoa</taxon>
        <taxon>Chordata</taxon>
        <taxon>Craniata</taxon>
        <taxon>Vertebrata</taxon>
        <taxon>Euteleostomi</taxon>
        <taxon>Actinopterygii</taxon>
        <taxon>Neopterygii</taxon>
        <taxon>Teleostei</taxon>
        <taxon>Neoteleostei</taxon>
        <taxon>Acanthomorphata</taxon>
        <taxon>Carangaria</taxon>
        <taxon>Pleuronectiformes</taxon>
        <taxon>Pleuronectoidei</taxon>
        <taxon>Scophthalmidae</taxon>
        <taxon>Scophthalmus</taxon>
    </lineage>
</organism>
<evidence type="ECO:0000256" key="3">
    <source>
        <dbReference type="ARBA" id="ARBA00023180"/>
    </source>
</evidence>
<comment type="caution">
    <text evidence="5">The sequence shown here is derived from an EMBL/GenBank/DDBJ whole genome shotgun (WGS) entry which is preliminary data.</text>
</comment>
<accession>A0A6A4TND6</accession>
<name>A0A6A4TND6_SCOMX</name>
<evidence type="ECO:0000256" key="2">
    <source>
        <dbReference type="ARBA" id="ARBA00023157"/>
    </source>
</evidence>
<gene>
    <name evidence="5" type="ORF">F2P81_003912</name>
</gene>
<evidence type="ECO:0000313" key="5">
    <source>
        <dbReference type="EMBL" id="KAF0044754.1"/>
    </source>
</evidence>
<protein>
    <recommendedName>
        <fullName evidence="7">Neurotransmitter-gated ion-channel ligand-binding domain-containing protein</fullName>
    </recommendedName>
</protein>
<dbReference type="PRINTS" id="PR01620">
    <property type="entry name" value="GABAARGAMMA"/>
</dbReference>
<dbReference type="GO" id="GO:0097060">
    <property type="term" value="C:synaptic membrane"/>
    <property type="evidence" value="ECO:0007669"/>
    <property type="project" value="UniProtKB-SubCell"/>
</dbReference>
<comment type="subcellular location">
    <subcellularLocation>
        <location evidence="4">Synaptic cell membrane</location>
        <topology evidence="4">Multi-pass membrane protein</topology>
    </subcellularLocation>
</comment>
<dbReference type="Proteomes" id="UP000438429">
    <property type="component" value="Unassembled WGS sequence"/>
</dbReference>
<dbReference type="GO" id="GO:0007214">
    <property type="term" value="P:gamma-aminobutyric acid signaling pathway"/>
    <property type="evidence" value="ECO:0007669"/>
    <property type="project" value="InterPro"/>
</dbReference>
<dbReference type="GO" id="GO:0006821">
    <property type="term" value="P:chloride transport"/>
    <property type="evidence" value="ECO:0007669"/>
    <property type="project" value="InterPro"/>
</dbReference>
<dbReference type="AlphaFoldDB" id="A0A6A4TND6"/>
<proteinExistence type="predicted"/>
<evidence type="ECO:0000256" key="1">
    <source>
        <dbReference type="ARBA" id="ARBA00023018"/>
    </source>
</evidence>
<keyword evidence="2" id="KW-1015">Disulfide bond</keyword>
<sequence length="209" mass="23372">MLQSLHLIPIRRPDARKRPVSLAAPADTARARLPAVEERMRRPSVRAVERSAMKPWLLFALLGLWGVKIHRYETVSGCIITDTTTLRDRHSLEWGQSEPAPPPDGLLSRRAALPQTACHCIRNGGSLLSLCLQLDRVDICIVTMFFDLLHSAALGPSKQEDEDYEDVPINKTWVLSPKVYESDVTLILNKLLQGYDNKLRPDIGGKSTS</sequence>
<keyword evidence="1" id="KW-0770">Synapse</keyword>